<protein>
    <recommendedName>
        <fullName evidence="6">Deoxyribose-phosphate aldolase</fullName>
        <shortName evidence="6">DERA</shortName>
        <ecNumber evidence="6">4.1.2.4</ecNumber>
    </recommendedName>
    <alternativeName>
        <fullName evidence="6">2-deoxy-D-ribose 5-phosphate aldolase</fullName>
    </alternativeName>
    <alternativeName>
        <fullName evidence="6">Phosphodeoxyriboaldolase</fullName>
        <shortName evidence="6">Deoxyriboaldolase</shortName>
    </alternativeName>
</protein>
<evidence type="ECO:0000256" key="5">
    <source>
        <dbReference type="ARBA" id="ARBA00048791"/>
    </source>
</evidence>
<dbReference type="PANTHER" id="PTHR10889">
    <property type="entry name" value="DEOXYRIBOSE-PHOSPHATE ALDOLASE"/>
    <property type="match status" value="1"/>
</dbReference>
<dbReference type="Proteomes" id="UP001262889">
    <property type="component" value="Unassembled WGS sequence"/>
</dbReference>
<dbReference type="HAMAP" id="MF_00114">
    <property type="entry name" value="DeoC_type1"/>
    <property type="match status" value="1"/>
</dbReference>
<feature type="active site" description="Schiff-base intermediate with acetaldehyde" evidence="6">
    <location>
        <position position="151"/>
    </location>
</feature>
<dbReference type="NCBIfam" id="TIGR00126">
    <property type="entry name" value="deoC"/>
    <property type="match status" value="1"/>
</dbReference>
<gene>
    <name evidence="6 7" type="primary">deoC</name>
    <name evidence="7" type="ORF">RM553_07350</name>
</gene>
<dbReference type="EMBL" id="JAVRHQ010000006">
    <property type="protein sequence ID" value="MDT0642648.1"/>
    <property type="molecule type" value="Genomic_DNA"/>
</dbReference>
<keyword evidence="3 6" id="KW-0456">Lyase</keyword>
<comment type="similarity">
    <text evidence="1 6">Belongs to the DeoC/FbaB aldolase family. DeoC type 1 subfamily.</text>
</comment>
<dbReference type="CDD" id="cd00959">
    <property type="entry name" value="DeoC"/>
    <property type="match status" value="1"/>
</dbReference>
<keyword evidence="4 6" id="KW-0704">Schiff base</keyword>
<evidence type="ECO:0000256" key="4">
    <source>
        <dbReference type="ARBA" id="ARBA00023270"/>
    </source>
</evidence>
<dbReference type="SUPFAM" id="SSF51569">
    <property type="entry name" value="Aldolase"/>
    <property type="match status" value="1"/>
</dbReference>
<dbReference type="RefSeq" id="WP_311534275.1">
    <property type="nucleotide sequence ID" value="NZ_JAVRHQ010000006.1"/>
</dbReference>
<comment type="catalytic activity">
    <reaction evidence="5 6">
        <text>2-deoxy-D-ribose 5-phosphate = D-glyceraldehyde 3-phosphate + acetaldehyde</text>
        <dbReference type="Rhea" id="RHEA:12821"/>
        <dbReference type="ChEBI" id="CHEBI:15343"/>
        <dbReference type="ChEBI" id="CHEBI:59776"/>
        <dbReference type="ChEBI" id="CHEBI:62877"/>
        <dbReference type="EC" id="4.1.2.4"/>
    </reaction>
</comment>
<accession>A0ABU3C8H4</accession>
<dbReference type="SMART" id="SM01133">
    <property type="entry name" value="DeoC"/>
    <property type="match status" value="1"/>
</dbReference>
<evidence type="ECO:0000313" key="7">
    <source>
        <dbReference type="EMBL" id="MDT0642648.1"/>
    </source>
</evidence>
<reference evidence="7 8" key="1">
    <citation type="submission" date="2023-09" db="EMBL/GenBank/DDBJ databases">
        <authorList>
            <person name="Rey-Velasco X."/>
        </authorList>
    </citation>
    <scope>NUCLEOTIDE SEQUENCE [LARGE SCALE GENOMIC DNA]</scope>
    <source>
        <strain evidence="7 8">F363</strain>
    </source>
</reference>
<comment type="function">
    <text evidence="6">Catalyzes a reversible aldol reaction between acetaldehyde and D-glyceraldehyde 3-phosphate to generate 2-deoxy-D-ribose 5-phosphate.</text>
</comment>
<dbReference type="EC" id="4.1.2.4" evidence="6"/>
<dbReference type="InterPro" id="IPR028581">
    <property type="entry name" value="DeoC_typeI"/>
</dbReference>
<evidence type="ECO:0000313" key="8">
    <source>
        <dbReference type="Proteomes" id="UP001262889"/>
    </source>
</evidence>
<dbReference type="PIRSF" id="PIRSF001357">
    <property type="entry name" value="DeoC"/>
    <property type="match status" value="1"/>
</dbReference>
<evidence type="ECO:0000256" key="6">
    <source>
        <dbReference type="HAMAP-Rule" id="MF_00114"/>
    </source>
</evidence>
<organism evidence="7 8">
    <name type="scientific">Autumnicola tepida</name>
    <dbReference type="NCBI Taxonomy" id="3075595"/>
    <lineage>
        <taxon>Bacteria</taxon>
        <taxon>Pseudomonadati</taxon>
        <taxon>Bacteroidota</taxon>
        <taxon>Flavobacteriia</taxon>
        <taxon>Flavobacteriales</taxon>
        <taxon>Flavobacteriaceae</taxon>
        <taxon>Autumnicola</taxon>
    </lineage>
</organism>
<sequence>MQLNQYIDHTSLKAVATPGDIIQLCKEAKKHQFYAVCVNGSYVRLAGEALKGSGVKVAAVIGFPLGAMDTRSKIFEARECTASGADEIDMVINIGELKDGNLKFVEDEISEIKKAIGTKVLKVIIETCYLTEDEKIAACKCALNAKADFVKTSTGFGSGGATFEDVKLMKSIVGDKLQVKASGGIKDAETAANYIKLGASRLGTSSGIFIISKS</sequence>
<feature type="active site" description="Proton donor/acceptor" evidence="6">
    <location>
        <position position="89"/>
    </location>
</feature>
<feature type="active site" description="Proton donor/acceptor" evidence="6">
    <location>
        <position position="180"/>
    </location>
</feature>
<dbReference type="GO" id="GO:0004139">
    <property type="term" value="F:deoxyribose-phosphate aldolase activity"/>
    <property type="evidence" value="ECO:0007669"/>
    <property type="project" value="UniProtKB-EC"/>
</dbReference>
<keyword evidence="2 6" id="KW-0963">Cytoplasm</keyword>
<evidence type="ECO:0000256" key="3">
    <source>
        <dbReference type="ARBA" id="ARBA00023239"/>
    </source>
</evidence>
<dbReference type="InterPro" id="IPR013785">
    <property type="entry name" value="Aldolase_TIM"/>
</dbReference>
<name>A0ABU3C8H4_9FLAO</name>
<comment type="caution">
    <text evidence="7">The sequence shown here is derived from an EMBL/GenBank/DDBJ whole genome shotgun (WGS) entry which is preliminary data.</text>
</comment>
<proteinExistence type="inferred from homology"/>
<dbReference type="Gene3D" id="3.20.20.70">
    <property type="entry name" value="Aldolase class I"/>
    <property type="match status" value="1"/>
</dbReference>
<comment type="pathway">
    <text evidence="6">Carbohydrate degradation; 2-deoxy-D-ribose 1-phosphate degradation; D-glyceraldehyde 3-phosphate and acetaldehyde from 2-deoxy-alpha-D-ribose 1-phosphate: step 2/2.</text>
</comment>
<dbReference type="Pfam" id="PF01791">
    <property type="entry name" value="DeoC"/>
    <property type="match status" value="1"/>
</dbReference>
<evidence type="ECO:0000256" key="1">
    <source>
        <dbReference type="ARBA" id="ARBA00010936"/>
    </source>
</evidence>
<dbReference type="InterPro" id="IPR002915">
    <property type="entry name" value="DeoC/FbaB/LacD_aldolase"/>
</dbReference>
<keyword evidence="8" id="KW-1185">Reference proteome</keyword>
<evidence type="ECO:0000256" key="2">
    <source>
        <dbReference type="ARBA" id="ARBA00022490"/>
    </source>
</evidence>
<comment type="subcellular location">
    <subcellularLocation>
        <location evidence="6">Cytoplasm</location>
    </subcellularLocation>
</comment>
<dbReference type="PANTHER" id="PTHR10889:SF1">
    <property type="entry name" value="DEOXYRIBOSE-PHOSPHATE ALDOLASE"/>
    <property type="match status" value="1"/>
</dbReference>
<dbReference type="InterPro" id="IPR011343">
    <property type="entry name" value="DeoC"/>
</dbReference>